<dbReference type="STRING" id="1262450.S3CDI8"/>
<accession>S3CDI8</accession>
<dbReference type="OrthoDB" id="191139at2759"/>
<dbReference type="eggNOG" id="KOG1208">
    <property type="taxonomic scope" value="Eukaryota"/>
</dbReference>
<dbReference type="Gene3D" id="3.40.50.720">
    <property type="entry name" value="NAD(P)-binding Rossmann-like Domain"/>
    <property type="match status" value="1"/>
</dbReference>
<dbReference type="HOGENOM" id="CLU_010194_44_0_1"/>
<evidence type="ECO:0000313" key="4">
    <source>
        <dbReference type="EMBL" id="EPE10081.1"/>
    </source>
</evidence>
<dbReference type="InterPro" id="IPR036291">
    <property type="entry name" value="NAD(P)-bd_dom_sf"/>
</dbReference>
<dbReference type="OMA" id="MTTQIER"/>
<dbReference type="VEuPathDB" id="FungiDB:F503_05176"/>
<keyword evidence="5" id="KW-1185">Reference proteome</keyword>
<evidence type="ECO:0000256" key="1">
    <source>
        <dbReference type="ARBA" id="ARBA00006484"/>
    </source>
</evidence>
<dbReference type="AlphaFoldDB" id="S3CDI8"/>
<name>S3CDI8_OPHP1</name>
<sequence>MSRYAESYDFDKLQGPGDSRPTALQIIRDEKRENAFVGKVAIITGCSSGIGPPTAEALVATGATVYCTARNVASAKEALGPALLNTGRVHVLFMDHTDLSTVKAASDEIHRRESAVSILINNAGVMTVPTRTETKDGFELQIGTNHFAHFYFFCLLRDLLEAGSTPEFASRVVNVSSAAHRIGHLHLDDLQLAKEGAYTPEAGYAASKRANIYMANEIDRKYGSTARDKGVIHGYSVMPGGIRTPLQRYMVEYFEEALKVPFVVRYMRSPEQGAATSIFAAVAHELEGKGGVYLENCALGVELPGPHETLDMADATAYGYAPGAFDSVKEAALWTESLKLVGLPQDF</sequence>
<dbReference type="Proteomes" id="UP000016923">
    <property type="component" value="Unassembled WGS sequence"/>
</dbReference>
<protein>
    <submittedName>
        <fullName evidence="4">Short-chain dehydrogenase</fullName>
    </submittedName>
</protein>
<dbReference type="GO" id="GO:0016491">
    <property type="term" value="F:oxidoreductase activity"/>
    <property type="evidence" value="ECO:0007669"/>
    <property type="project" value="UniProtKB-KW"/>
</dbReference>
<dbReference type="PRINTS" id="PR00081">
    <property type="entry name" value="GDHRDH"/>
</dbReference>
<evidence type="ECO:0000313" key="5">
    <source>
        <dbReference type="Proteomes" id="UP000016923"/>
    </source>
</evidence>
<dbReference type="EMBL" id="KE148146">
    <property type="protein sequence ID" value="EPE10081.1"/>
    <property type="molecule type" value="Genomic_DNA"/>
</dbReference>
<dbReference type="PRINTS" id="PR00080">
    <property type="entry name" value="SDRFAMILY"/>
</dbReference>
<evidence type="ECO:0000256" key="3">
    <source>
        <dbReference type="RuleBase" id="RU000363"/>
    </source>
</evidence>
<dbReference type="SUPFAM" id="SSF51735">
    <property type="entry name" value="NAD(P)-binding Rossmann-fold domains"/>
    <property type="match status" value="1"/>
</dbReference>
<keyword evidence="2" id="KW-0560">Oxidoreductase</keyword>
<organism evidence="4 5">
    <name type="scientific">Ophiostoma piceae (strain UAMH 11346)</name>
    <name type="common">Sap stain fungus</name>
    <dbReference type="NCBI Taxonomy" id="1262450"/>
    <lineage>
        <taxon>Eukaryota</taxon>
        <taxon>Fungi</taxon>
        <taxon>Dikarya</taxon>
        <taxon>Ascomycota</taxon>
        <taxon>Pezizomycotina</taxon>
        <taxon>Sordariomycetes</taxon>
        <taxon>Sordariomycetidae</taxon>
        <taxon>Ophiostomatales</taxon>
        <taxon>Ophiostomataceae</taxon>
        <taxon>Ophiostoma</taxon>
    </lineage>
</organism>
<dbReference type="Pfam" id="PF00106">
    <property type="entry name" value="adh_short"/>
    <property type="match status" value="1"/>
</dbReference>
<dbReference type="PANTHER" id="PTHR24320:SF272">
    <property type="entry name" value="NAD(P)-BINDING ROSSMANN-FOLD SUPERFAMILY PROTEIN"/>
    <property type="match status" value="1"/>
</dbReference>
<proteinExistence type="inferred from homology"/>
<evidence type="ECO:0000256" key="2">
    <source>
        <dbReference type="ARBA" id="ARBA00023002"/>
    </source>
</evidence>
<comment type="similarity">
    <text evidence="1 3">Belongs to the short-chain dehydrogenases/reductases (SDR) family.</text>
</comment>
<reference evidence="4 5" key="1">
    <citation type="journal article" date="2013" name="BMC Genomics">
        <title>The genome and transcriptome of the pine saprophyte Ophiostoma piceae, and a comparison with the bark beetle-associated pine pathogen Grosmannia clavigera.</title>
        <authorList>
            <person name="Haridas S."/>
            <person name="Wang Y."/>
            <person name="Lim L."/>
            <person name="Massoumi Alamouti S."/>
            <person name="Jackman S."/>
            <person name="Docking R."/>
            <person name="Robertson G."/>
            <person name="Birol I."/>
            <person name="Bohlmann J."/>
            <person name="Breuil C."/>
        </authorList>
    </citation>
    <scope>NUCLEOTIDE SEQUENCE [LARGE SCALE GENOMIC DNA]</scope>
    <source>
        <strain evidence="4 5">UAMH 11346</strain>
    </source>
</reference>
<gene>
    <name evidence="4" type="ORF">F503_05176</name>
</gene>
<dbReference type="InterPro" id="IPR002347">
    <property type="entry name" value="SDR_fam"/>
</dbReference>
<dbReference type="PANTHER" id="PTHR24320">
    <property type="entry name" value="RETINOL DEHYDROGENASE"/>
    <property type="match status" value="1"/>
</dbReference>